<dbReference type="RefSeq" id="XP_001299933.1">
    <property type="nucleotide sequence ID" value="XM_001299932.1"/>
</dbReference>
<proteinExistence type="predicted"/>
<feature type="domain" description="PPIase FKBP-type" evidence="7">
    <location>
        <begin position="41"/>
        <end position="129"/>
    </location>
</feature>
<dbReference type="Proteomes" id="UP000001542">
    <property type="component" value="Unassembled WGS sequence"/>
</dbReference>
<evidence type="ECO:0000256" key="2">
    <source>
        <dbReference type="ARBA" id="ARBA00013194"/>
    </source>
</evidence>
<dbReference type="eggNOG" id="KOG0549">
    <property type="taxonomic scope" value="Eukaryota"/>
</dbReference>
<dbReference type="EMBL" id="DS114530">
    <property type="protein sequence ID" value="EAX87003.1"/>
    <property type="molecule type" value="Genomic_DNA"/>
</dbReference>
<evidence type="ECO:0000259" key="7">
    <source>
        <dbReference type="PROSITE" id="PS50059"/>
    </source>
</evidence>
<keyword evidence="9" id="KW-1185">Reference proteome</keyword>
<protein>
    <recommendedName>
        <fullName evidence="2 5">peptidylprolyl isomerase</fullName>
        <ecNumber evidence="2 5">5.2.1.8</ecNumber>
    </recommendedName>
</protein>
<dbReference type="InterPro" id="IPR044609">
    <property type="entry name" value="FKBP2/11"/>
</dbReference>
<keyword evidence="3 5" id="KW-0697">Rotamase</keyword>
<name>A2G763_TRIV3</name>
<dbReference type="STRING" id="5722.A2G763"/>
<dbReference type="AlphaFoldDB" id="A2G763"/>
<dbReference type="VEuPathDB" id="TrichDB:TVAGG3_0922950"/>
<dbReference type="Pfam" id="PF00254">
    <property type="entry name" value="FKBP_C"/>
    <property type="match status" value="1"/>
</dbReference>
<comment type="catalytic activity">
    <reaction evidence="1 5">
        <text>[protein]-peptidylproline (omega=180) = [protein]-peptidylproline (omega=0)</text>
        <dbReference type="Rhea" id="RHEA:16237"/>
        <dbReference type="Rhea" id="RHEA-COMP:10747"/>
        <dbReference type="Rhea" id="RHEA-COMP:10748"/>
        <dbReference type="ChEBI" id="CHEBI:83833"/>
        <dbReference type="ChEBI" id="CHEBI:83834"/>
        <dbReference type="EC" id="5.2.1.8"/>
    </reaction>
</comment>
<evidence type="ECO:0000256" key="5">
    <source>
        <dbReference type="PROSITE-ProRule" id="PRU00277"/>
    </source>
</evidence>
<reference evidence="8" key="2">
    <citation type="journal article" date="2007" name="Science">
        <title>Draft genome sequence of the sexually transmitted pathogen Trichomonas vaginalis.</title>
        <authorList>
            <person name="Carlton J.M."/>
            <person name="Hirt R.P."/>
            <person name="Silva J.C."/>
            <person name="Delcher A.L."/>
            <person name="Schatz M."/>
            <person name="Zhao Q."/>
            <person name="Wortman J.R."/>
            <person name="Bidwell S.L."/>
            <person name="Alsmark U.C.M."/>
            <person name="Besteiro S."/>
            <person name="Sicheritz-Ponten T."/>
            <person name="Noel C.J."/>
            <person name="Dacks J.B."/>
            <person name="Foster P.G."/>
            <person name="Simillion C."/>
            <person name="Van de Peer Y."/>
            <person name="Miranda-Saavedra D."/>
            <person name="Barton G.J."/>
            <person name="Westrop G.D."/>
            <person name="Mueller S."/>
            <person name="Dessi D."/>
            <person name="Fiori P.L."/>
            <person name="Ren Q."/>
            <person name="Paulsen I."/>
            <person name="Zhang H."/>
            <person name="Bastida-Corcuera F.D."/>
            <person name="Simoes-Barbosa A."/>
            <person name="Brown M.T."/>
            <person name="Hayes R.D."/>
            <person name="Mukherjee M."/>
            <person name="Okumura C.Y."/>
            <person name="Schneider R."/>
            <person name="Smith A.J."/>
            <person name="Vanacova S."/>
            <person name="Villalvazo M."/>
            <person name="Haas B.J."/>
            <person name="Pertea M."/>
            <person name="Feldblyum T.V."/>
            <person name="Utterback T.R."/>
            <person name="Shu C.L."/>
            <person name="Osoegawa K."/>
            <person name="de Jong P.J."/>
            <person name="Hrdy I."/>
            <person name="Horvathova L."/>
            <person name="Zubacova Z."/>
            <person name="Dolezal P."/>
            <person name="Malik S.B."/>
            <person name="Logsdon J.M. Jr."/>
            <person name="Henze K."/>
            <person name="Gupta A."/>
            <person name="Wang C.C."/>
            <person name="Dunne R.L."/>
            <person name="Upcroft J.A."/>
            <person name="Upcroft P."/>
            <person name="White O."/>
            <person name="Salzberg S.L."/>
            <person name="Tang P."/>
            <person name="Chiu C.-H."/>
            <person name="Lee Y.-S."/>
            <person name="Embley T.M."/>
            <person name="Coombs G.H."/>
            <person name="Mottram J.C."/>
            <person name="Tachezy J."/>
            <person name="Fraser-Liggett C.M."/>
            <person name="Johnson P.J."/>
        </authorList>
    </citation>
    <scope>NUCLEOTIDE SEQUENCE [LARGE SCALE GENOMIC DNA]</scope>
    <source>
        <strain evidence="8">G3</strain>
    </source>
</reference>
<evidence type="ECO:0000256" key="6">
    <source>
        <dbReference type="SAM" id="SignalP"/>
    </source>
</evidence>
<dbReference type="GO" id="GO:0005783">
    <property type="term" value="C:endoplasmic reticulum"/>
    <property type="evidence" value="ECO:0000318"/>
    <property type="project" value="GO_Central"/>
</dbReference>
<evidence type="ECO:0000313" key="9">
    <source>
        <dbReference type="Proteomes" id="UP000001542"/>
    </source>
</evidence>
<evidence type="ECO:0000256" key="1">
    <source>
        <dbReference type="ARBA" id="ARBA00000971"/>
    </source>
</evidence>
<dbReference type="InParanoid" id="A2G763"/>
<dbReference type="EC" id="5.2.1.8" evidence="2 5"/>
<dbReference type="PROSITE" id="PS50059">
    <property type="entry name" value="FKBP_PPIASE"/>
    <property type="match status" value="1"/>
</dbReference>
<dbReference type="GO" id="GO:0003755">
    <property type="term" value="F:peptidyl-prolyl cis-trans isomerase activity"/>
    <property type="evidence" value="ECO:0000318"/>
    <property type="project" value="GO_Central"/>
</dbReference>
<evidence type="ECO:0000313" key="8">
    <source>
        <dbReference type="EMBL" id="EAX87003.1"/>
    </source>
</evidence>
<evidence type="ECO:0000256" key="4">
    <source>
        <dbReference type="ARBA" id="ARBA00023235"/>
    </source>
</evidence>
<dbReference type="InterPro" id="IPR001179">
    <property type="entry name" value="PPIase_FKBP_dom"/>
</dbReference>
<keyword evidence="6" id="KW-0732">Signal</keyword>
<organism evidence="8 9">
    <name type="scientific">Trichomonas vaginalis (strain ATCC PRA-98 / G3)</name>
    <dbReference type="NCBI Taxonomy" id="412133"/>
    <lineage>
        <taxon>Eukaryota</taxon>
        <taxon>Metamonada</taxon>
        <taxon>Parabasalia</taxon>
        <taxon>Trichomonadida</taxon>
        <taxon>Trichomonadidae</taxon>
        <taxon>Trichomonas</taxon>
    </lineage>
</organism>
<dbReference type="Gene3D" id="3.10.50.40">
    <property type="match status" value="1"/>
</dbReference>
<keyword evidence="4 5" id="KW-0413">Isomerase</keyword>
<feature type="chain" id="PRO_5005659193" description="peptidylprolyl isomerase" evidence="6">
    <location>
        <begin position="19"/>
        <end position="134"/>
    </location>
</feature>
<sequence>MGFLLLFYLIKYIISLQANDSRLKIGIIKAAPNCDRWIEDGNWIYAHIVARVEGRDEPVLNTYNDKPMYLMVNNSKFIPGFNIGLRGACEFETRRITIPPELAYGDKFVDGLFGPQATWTVDAEILEILKDISI</sequence>
<dbReference type="PANTHER" id="PTHR45779">
    <property type="entry name" value="PEPTIDYLPROLYL ISOMERASE"/>
    <property type="match status" value="1"/>
</dbReference>
<dbReference type="PANTHER" id="PTHR45779:SF7">
    <property type="entry name" value="PEPTIDYLPROLYL ISOMERASE"/>
    <property type="match status" value="1"/>
</dbReference>
<dbReference type="VEuPathDB" id="TrichDB:TVAG_062070"/>
<gene>
    <name evidence="8" type="ORF">TVAG_062070</name>
</gene>
<dbReference type="OrthoDB" id="77911at2759"/>
<feature type="signal peptide" evidence="6">
    <location>
        <begin position="1"/>
        <end position="18"/>
    </location>
</feature>
<evidence type="ECO:0000256" key="3">
    <source>
        <dbReference type="ARBA" id="ARBA00023110"/>
    </source>
</evidence>
<dbReference type="InterPro" id="IPR046357">
    <property type="entry name" value="PPIase_dom_sf"/>
</dbReference>
<dbReference type="SUPFAM" id="SSF54534">
    <property type="entry name" value="FKBP-like"/>
    <property type="match status" value="1"/>
</dbReference>
<dbReference type="SMR" id="A2G763"/>
<reference evidence="8" key="1">
    <citation type="submission" date="2006-10" db="EMBL/GenBank/DDBJ databases">
        <authorList>
            <person name="Amadeo P."/>
            <person name="Zhao Q."/>
            <person name="Wortman J."/>
            <person name="Fraser-Liggett C."/>
            <person name="Carlton J."/>
        </authorList>
    </citation>
    <scope>NUCLEOTIDE SEQUENCE</scope>
    <source>
        <strain evidence="8">G3</strain>
    </source>
</reference>
<dbReference type="KEGG" id="tva:4744649"/>
<accession>A2G763</accession>